<dbReference type="AlphaFoldDB" id="A0A438CMK5"/>
<reference evidence="1 2" key="1">
    <citation type="journal article" date="2018" name="PLoS Genet.">
        <title>Population sequencing reveals clonal diversity and ancestral inbreeding in the grapevine cultivar Chardonnay.</title>
        <authorList>
            <person name="Roach M.J."/>
            <person name="Johnson D.L."/>
            <person name="Bohlmann J."/>
            <person name="van Vuuren H.J."/>
            <person name="Jones S.J."/>
            <person name="Pretorius I.S."/>
            <person name="Schmidt S.A."/>
            <person name="Borneman A.R."/>
        </authorList>
    </citation>
    <scope>NUCLEOTIDE SEQUENCE [LARGE SCALE GENOMIC DNA]</scope>
    <source>
        <strain evidence="2">cv. Chardonnay</strain>
        <tissue evidence="1">Leaf</tissue>
    </source>
</reference>
<name>A0A438CMK5_VITVI</name>
<evidence type="ECO:0000313" key="2">
    <source>
        <dbReference type="Proteomes" id="UP000288805"/>
    </source>
</evidence>
<dbReference type="PANTHER" id="PTHR34427">
    <property type="entry name" value="DUF4283 DOMAIN PROTEIN"/>
    <property type="match status" value="1"/>
</dbReference>
<accession>A0A438CMK5</accession>
<sequence length="355" mass="40305">MLVVCPGGKCWFGVDSKTFKVSIKETKGRRVEESKATSKKVLVPSGTGNKKEGSIVEAMPFGSFEQCEAERVLCPEVKWFNGKNFFLDWLNPSIECLEEERGVWEAWVRILGLSLHLWGKGLFKRLGETCGRFVAVDDEMVERQKLQSARVLIEIKGWKFPSFLLVVMGFSCFAIQLWWEIPPWSSERWVDCTLRGEWRRVLRQVPPLDLSRKVRSHRSPRRLLIVLESIEALNPCASKLSSLEMMSMFVADEALRDNRETLGIERGGEGFLELGGGVSERVLDAVKGPLINGGGSDCLDREDLLLDKDFTKLANFSRFLGMPIEGFEAEIWTLVKKLRTKSRCGTPTRGWKKKP</sequence>
<gene>
    <name evidence="1" type="ORF">CK203_093217</name>
</gene>
<dbReference type="Proteomes" id="UP000288805">
    <property type="component" value="Unassembled WGS sequence"/>
</dbReference>
<organism evidence="1 2">
    <name type="scientific">Vitis vinifera</name>
    <name type="common">Grape</name>
    <dbReference type="NCBI Taxonomy" id="29760"/>
    <lineage>
        <taxon>Eukaryota</taxon>
        <taxon>Viridiplantae</taxon>
        <taxon>Streptophyta</taxon>
        <taxon>Embryophyta</taxon>
        <taxon>Tracheophyta</taxon>
        <taxon>Spermatophyta</taxon>
        <taxon>Magnoliopsida</taxon>
        <taxon>eudicotyledons</taxon>
        <taxon>Gunneridae</taxon>
        <taxon>Pentapetalae</taxon>
        <taxon>rosids</taxon>
        <taxon>Vitales</taxon>
        <taxon>Vitaceae</taxon>
        <taxon>Viteae</taxon>
        <taxon>Vitis</taxon>
    </lineage>
</organism>
<dbReference type="PANTHER" id="PTHR34427:SF5">
    <property type="entry name" value="DUF4283 DOMAIN-CONTAINING PROTEIN"/>
    <property type="match status" value="1"/>
</dbReference>
<evidence type="ECO:0000313" key="1">
    <source>
        <dbReference type="EMBL" id="RVW24447.1"/>
    </source>
</evidence>
<protein>
    <submittedName>
        <fullName evidence="1">Uncharacterized protein</fullName>
    </submittedName>
</protein>
<proteinExistence type="predicted"/>
<dbReference type="EMBL" id="QGNW01002173">
    <property type="protein sequence ID" value="RVW24447.1"/>
    <property type="molecule type" value="Genomic_DNA"/>
</dbReference>
<comment type="caution">
    <text evidence="1">The sequence shown here is derived from an EMBL/GenBank/DDBJ whole genome shotgun (WGS) entry which is preliminary data.</text>
</comment>